<protein>
    <recommendedName>
        <fullName evidence="4">DUF4079 domain-containing protein</fullName>
    </recommendedName>
</protein>
<evidence type="ECO:0000313" key="2">
    <source>
        <dbReference type="EMBL" id="CDM94267.1"/>
    </source>
</evidence>
<dbReference type="Pfam" id="PF13301">
    <property type="entry name" value="DUF4079"/>
    <property type="match status" value="1"/>
</dbReference>
<keyword evidence="1" id="KW-0812">Transmembrane</keyword>
<name>A0A9P1KE82_9CYAN</name>
<feature type="transmembrane region" description="Helical" evidence="1">
    <location>
        <begin position="136"/>
        <end position="154"/>
    </location>
</feature>
<dbReference type="EMBL" id="FO818640">
    <property type="protein sequence ID" value="CDM94267.1"/>
    <property type="molecule type" value="Genomic_DNA"/>
</dbReference>
<sequence length="259" mass="29288">MQIVFGDLEMQLIDFMSLIHPFLAIVVVFPIIGISTHMAWQTRQRRLQTLEKGSTSRIPPMVGREHLKMGRWLTGTVVGVTLIALAYSIGFKGVFKELSDENMFEAIFIVLIFIGTIASLVFLYRANANQPLWRGVFATLTGAGLVILGAQDGVFRRGYEWHVSHYYYGITSSLLMIFALAIVPDIYKSYKWRMAHTILNCIALLLFIGQGFTGSRDLLEIPLSWQLDHLRKCDWGAQTCPNNSQSRTPEELIIQAMSK</sequence>
<dbReference type="InterPro" id="IPR025067">
    <property type="entry name" value="DUF4079"/>
</dbReference>
<dbReference type="Proteomes" id="UP000032946">
    <property type="component" value="Chromosome"/>
</dbReference>
<evidence type="ECO:0008006" key="4">
    <source>
        <dbReference type="Google" id="ProtNLM"/>
    </source>
</evidence>
<keyword evidence="3" id="KW-1185">Reference proteome</keyword>
<keyword evidence="1" id="KW-0472">Membrane</keyword>
<gene>
    <name evidence="2" type="ORF">ARTHRO_11941</name>
</gene>
<organism evidence="2 3">
    <name type="scientific">Limnospira indica PCC 8005</name>
    <dbReference type="NCBI Taxonomy" id="376219"/>
    <lineage>
        <taxon>Bacteria</taxon>
        <taxon>Bacillati</taxon>
        <taxon>Cyanobacteriota</taxon>
        <taxon>Cyanophyceae</taxon>
        <taxon>Oscillatoriophycideae</taxon>
        <taxon>Oscillatoriales</taxon>
        <taxon>Sirenicapillariaceae</taxon>
        <taxon>Limnospira</taxon>
    </lineage>
</organism>
<feature type="transmembrane region" description="Helical" evidence="1">
    <location>
        <begin position="18"/>
        <end position="40"/>
    </location>
</feature>
<keyword evidence="1" id="KW-1133">Transmembrane helix</keyword>
<evidence type="ECO:0000256" key="1">
    <source>
        <dbReference type="SAM" id="Phobius"/>
    </source>
</evidence>
<feature type="transmembrane region" description="Helical" evidence="1">
    <location>
        <begin position="166"/>
        <end position="187"/>
    </location>
</feature>
<feature type="transmembrane region" description="Helical" evidence="1">
    <location>
        <begin position="72"/>
        <end position="91"/>
    </location>
</feature>
<feature type="transmembrane region" description="Helical" evidence="1">
    <location>
        <begin position="103"/>
        <end position="124"/>
    </location>
</feature>
<reference evidence="2 3" key="1">
    <citation type="submission" date="2014-02" db="EMBL/GenBank/DDBJ databases">
        <authorList>
            <person name="Genoscope - CEA"/>
        </authorList>
    </citation>
    <scope>NUCLEOTIDE SEQUENCE [LARGE SCALE GENOMIC DNA]</scope>
    <source>
        <strain evidence="2 3">PCC 8005</strain>
    </source>
</reference>
<dbReference type="AlphaFoldDB" id="A0A9P1KE82"/>
<proteinExistence type="predicted"/>
<accession>A0A9P1KE82</accession>
<feature type="transmembrane region" description="Helical" evidence="1">
    <location>
        <begin position="194"/>
        <end position="213"/>
    </location>
</feature>
<evidence type="ECO:0000313" key="3">
    <source>
        <dbReference type="Proteomes" id="UP000032946"/>
    </source>
</evidence>